<dbReference type="InterPro" id="IPR016181">
    <property type="entry name" value="Acyl_CoA_acyltransferase"/>
</dbReference>
<name>A0A7K1KK40_9BACT</name>
<reference evidence="2 3" key="1">
    <citation type="submission" date="2019-11" db="EMBL/GenBank/DDBJ databases">
        <title>Pseudodesulfovibrio alkaliphilus, sp. nov., an alkaliphilic sulfate-reducing bacteria from mud volcano of Taman peninsula, Russia.</title>
        <authorList>
            <person name="Frolova A."/>
            <person name="Merkel A.Y."/>
            <person name="Slobodkin A.I."/>
        </authorList>
    </citation>
    <scope>NUCLEOTIDE SEQUENCE [LARGE SCALE GENOMIC DNA]</scope>
    <source>
        <strain evidence="2 3">F-1</strain>
    </source>
</reference>
<dbReference type="InterPro" id="IPR000182">
    <property type="entry name" value="GNAT_dom"/>
</dbReference>
<proteinExistence type="predicted"/>
<dbReference type="GO" id="GO:0016747">
    <property type="term" value="F:acyltransferase activity, transferring groups other than amino-acyl groups"/>
    <property type="evidence" value="ECO:0007669"/>
    <property type="project" value="InterPro"/>
</dbReference>
<evidence type="ECO:0000259" key="1">
    <source>
        <dbReference type="PROSITE" id="PS51186"/>
    </source>
</evidence>
<comment type="caution">
    <text evidence="2">The sequence shown here is derived from an EMBL/GenBank/DDBJ whole genome shotgun (WGS) entry which is preliminary data.</text>
</comment>
<keyword evidence="3" id="KW-1185">Reference proteome</keyword>
<keyword evidence="2" id="KW-0808">Transferase</keyword>
<dbReference type="Pfam" id="PF00583">
    <property type="entry name" value="Acetyltransf_1"/>
    <property type="match status" value="1"/>
</dbReference>
<dbReference type="SUPFAM" id="SSF55729">
    <property type="entry name" value="Acyl-CoA N-acyltransferases (Nat)"/>
    <property type="match status" value="1"/>
</dbReference>
<dbReference type="Gene3D" id="3.40.630.30">
    <property type="match status" value="1"/>
</dbReference>
<organism evidence="2 3">
    <name type="scientific">Pseudodesulfovibrio alkaliphilus</name>
    <dbReference type="NCBI Taxonomy" id="2661613"/>
    <lineage>
        <taxon>Bacteria</taxon>
        <taxon>Pseudomonadati</taxon>
        <taxon>Thermodesulfobacteriota</taxon>
        <taxon>Desulfovibrionia</taxon>
        <taxon>Desulfovibrionales</taxon>
        <taxon>Desulfovibrionaceae</taxon>
    </lineage>
</organism>
<feature type="domain" description="N-acetyltransferase" evidence="1">
    <location>
        <begin position="16"/>
        <end position="179"/>
    </location>
</feature>
<dbReference type="PROSITE" id="PS51186">
    <property type="entry name" value="GNAT"/>
    <property type="match status" value="1"/>
</dbReference>
<accession>A0A7K1KK40</accession>
<evidence type="ECO:0000313" key="3">
    <source>
        <dbReference type="Proteomes" id="UP000461162"/>
    </source>
</evidence>
<dbReference type="EMBL" id="WODC01000001">
    <property type="protein sequence ID" value="MUM76444.1"/>
    <property type="molecule type" value="Genomic_DNA"/>
</dbReference>
<gene>
    <name evidence="2" type="ORF">GKC30_02215</name>
</gene>
<sequence>MDNQSIDQDTGQAVECEVRILTGVAPEDVESLLDMAAACGMFNDDELSTAESMVWDCAYQGESDACRFIQARTNDTGGDSLAGFLCYGALAHWPDSFELIGISVTPRLQRQGIGSAMLAEMERQVAARGGRRILLETESARAFEAAHSFYEANGYDREDRFLRQFIPKEGGLVYRKDFTSEAPERQPQ</sequence>
<protein>
    <submittedName>
        <fullName evidence="2">GNAT family N-acetyltransferase</fullName>
    </submittedName>
</protein>
<dbReference type="Proteomes" id="UP000461162">
    <property type="component" value="Unassembled WGS sequence"/>
</dbReference>
<evidence type="ECO:0000313" key="2">
    <source>
        <dbReference type="EMBL" id="MUM76444.1"/>
    </source>
</evidence>
<dbReference type="CDD" id="cd04301">
    <property type="entry name" value="NAT_SF"/>
    <property type="match status" value="1"/>
</dbReference>
<dbReference type="AlphaFoldDB" id="A0A7K1KK40"/>